<dbReference type="GO" id="GO:0005886">
    <property type="term" value="C:plasma membrane"/>
    <property type="evidence" value="ECO:0007669"/>
    <property type="project" value="UniProtKB-SubCell"/>
</dbReference>
<dbReference type="PANTHER" id="PTHR30578:SF0">
    <property type="entry name" value="ION-TRANSLOCATING OXIDOREDUCTASE COMPLEX SUBUNIT D"/>
    <property type="match status" value="1"/>
</dbReference>
<feature type="transmembrane region" description="Helical" evidence="10">
    <location>
        <begin position="244"/>
        <end position="264"/>
    </location>
</feature>
<dbReference type="GO" id="GO:0055085">
    <property type="term" value="P:transmembrane transport"/>
    <property type="evidence" value="ECO:0007669"/>
    <property type="project" value="InterPro"/>
</dbReference>
<feature type="modified residue" description="FMN phosphoryl threonine" evidence="10">
    <location>
        <position position="160"/>
    </location>
</feature>
<keyword evidence="3 10" id="KW-0285">Flavoprotein</keyword>
<sequence length="336" mass="35587">MSDRKLLLSSSPHIFSPVDTPRIMLSVVIALMPATAYGIYLYGLPALGVVVTSIAAAVVSEFLFRKLIKASMTVGDFSAVVSGLLLALILPPSTPLWMVALGAIFAIVIAKEFFGGLGANPFNPALIGRAFLLMSFPAAITSWSMPKGLGLPADALSAATPLNLLKQGNALADVAKYFGASDTGAFYRQLFMGYRSGSIGESSILLVLLGGLFLLGIGVIQWIVPVSVLASTFVFSWLLGMDPVLGLLTGGIVFGAFFMATDYATRPLTPYGQAIFGIGIGLITVLIRKFGGYPEGVTYAILIMNILTPFLNKLRVKKYGFVPPPKPARPSKEATK</sequence>
<dbReference type="GO" id="GO:0022900">
    <property type="term" value="P:electron transport chain"/>
    <property type="evidence" value="ECO:0007669"/>
    <property type="project" value="UniProtKB-UniRule"/>
</dbReference>
<evidence type="ECO:0000256" key="4">
    <source>
        <dbReference type="ARBA" id="ARBA00022643"/>
    </source>
</evidence>
<keyword evidence="8 10" id="KW-1133">Transmembrane helix</keyword>
<keyword evidence="1 10" id="KW-0813">Transport</keyword>
<evidence type="ECO:0000256" key="2">
    <source>
        <dbReference type="ARBA" id="ARBA00022553"/>
    </source>
</evidence>
<evidence type="ECO:0000256" key="8">
    <source>
        <dbReference type="ARBA" id="ARBA00022989"/>
    </source>
</evidence>
<evidence type="ECO:0000256" key="6">
    <source>
        <dbReference type="ARBA" id="ARBA00022967"/>
    </source>
</evidence>
<dbReference type="EC" id="7.-.-.-" evidence="10"/>
<comment type="function">
    <text evidence="10">Part of a membrane-bound complex that couples electron transfer with translocation of ions across the membrane.</text>
</comment>
<comment type="subcellular location">
    <subcellularLocation>
        <location evidence="10">Cell membrane</location>
        <topology evidence="10">Multi-pass membrane protein</topology>
    </subcellularLocation>
</comment>
<feature type="transmembrane region" description="Helical" evidence="10">
    <location>
        <begin position="203"/>
        <end position="224"/>
    </location>
</feature>
<evidence type="ECO:0000256" key="5">
    <source>
        <dbReference type="ARBA" id="ARBA00022692"/>
    </source>
</evidence>
<keyword evidence="9 10" id="KW-0472">Membrane</keyword>
<feature type="transmembrane region" description="Helical" evidence="10">
    <location>
        <begin position="296"/>
        <end position="312"/>
    </location>
</feature>
<comment type="subunit">
    <text evidence="10">The complex is composed of six subunits: RnfA, RnfB, RnfC, RnfD, RnfE and RnfG.</text>
</comment>
<accession>A0A3P3XJ26</accession>
<evidence type="ECO:0000256" key="1">
    <source>
        <dbReference type="ARBA" id="ARBA00022448"/>
    </source>
</evidence>
<dbReference type="InterPro" id="IPR011303">
    <property type="entry name" value="RnfD_bac"/>
</dbReference>
<dbReference type="Pfam" id="PF03116">
    <property type="entry name" value="NQR2_RnfD_RnfE"/>
    <property type="match status" value="1"/>
</dbReference>
<dbReference type="EMBL" id="FWDM01000022">
    <property type="protein sequence ID" value="SLM13303.1"/>
    <property type="molecule type" value="Genomic_DNA"/>
</dbReference>
<keyword evidence="10" id="KW-1003">Cell membrane</keyword>
<comment type="cofactor">
    <cofactor evidence="10">
        <name>FMN</name>
        <dbReference type="ChEBI" id="CHEBI:58210"/>
    </cofactor>
</comment>
<evidence type="ECO:0000256" key="7">
    <source>
        <dbReference type="ARBA" id="ARBA00022982"/>
    </source>
</evidence>
<dbReference type="AlphaFoldDB" id="A0A3P3XJ26"/>
<dbReference type="InterPro" id="IPR004338">
    <property type="entry name" value="NqrB/RnfD"/>
</dbReference>
<proteinExistence type="inferred from homology"/>
<reference evidence="11" key="1">
    <citation type="submission" date="2017-02" db="EMBL/GenBank/DDBJ databases">
        <authorList>
            <person name="Regsiter A."/>
            <person name="William W."/>
        </authorList>
    </citation>
    <scope>NUCLEOTIDE SEQUENCE</scope>
    <source>
        <strain evidence="11">Bib</strain>
    </source>
</reference>
<evidence type="ECO:0000256" key="9">
    <source>
        <dbReference type="ARBA" id="ARBA00023136"/>
    </source>
</evidence>
<dbReference type="HAMAP" id="MF_00462">
    <property type="entry name" value="RsxD_RnfD"/>
    <property type="match status" value="1"/>
</dbReference>
<keyword evidence="4 10" id="KW-0288">FMN</keyword>
<comment type="similarity">
    <text evidence="10">Belongs to the NqrB/RnfD family.</text>
</comment>
<organism evidence="11">
    <name type="scientific">uncultured spirochete</name>
    <dbReference type="NCBI Taxonomy" id="156406"/>
    <lineage>
        <taxon>Bacteria</taxon>
        <taxon>Pseudomonadati</taxon>
        <taxon>Spirochaetota</taxon>
        <taxon>Spirochaetia</taxon>
        <taxon>Spirochaetales</taxon>
        <taxon>environmental samples</taxon>
    </lineage>
</organism>
<keyword evidence="6 10" id="KW-1278">Translocase</keyword>
<feature type="transmembrane region" description="Helical" evidence="10">
    <location>
        <begin position="271"/>
        <end position="290"/>
    </location>
</feature>
<dbReference type="NCBIfam" id="TIGR01946">
    <property type="entry name" value="rnfD"/>
    <property type="match status" value="1"/>
</dbReference>
<name>A0A3P3XJ26_9SPIR</name>
<keyword evidence="5 10" id="KW-0812">Transmembrane</keyword>
<feature type="transmembrane region" description="Helical" evidence="10">
    <location>
        <begin position="46"/>
        <end position="64"/>
    </location>
</feature>
<protein>
    <recommendedName>
        <fullName evidence="10">Ion-translocating oxidoreductase complex subunit D</fullName>
        <ecNumber evidence="10">7.-.-.-</ecNumber>
    </recommendedName>
    <alternativeName>
        <fullName evidence="10">Rnf electron transport complex subunit D</fullName>
    </alternativeName>
</protein>
<feature type="transmembrane region" description="Helical" evidence="10">
    <location>
        <begin position="96"/>
        <end position="114"/>
    </location>
</feature>
<gene>
    <name evidence="10" type="primary">rnfD</name>
    <name evidence="11" type="ORF">SPIROBIBN47_290013</name>
</gene>
<evidence type="ECO:0000256" key="10">
    <source>
        <dbReference type="HAMAP-Rule" id="MF_00462"/>
    </source>
</evidence>
<dbReference type="PANTHER" id="PTHR30578">
    <property type="entry name" value="ELECTRON TRANSPORT COMPLEX PROTEIN RNFD"/>
    <property type="match status" value="1"/>
</dbReference>
<keyword evidence="7 10" id="KW-0249">Electron transport</keyword>
<evidence type="ECO:0000313" key="11">
    <source>
        <dbReference type="EMBL" id="SLM13303.1"/>
    </source>
</evidence>
<evidence type="ECO:0000256" key="3">
    <source>
        <dbReference type="ARBA" id="ARBA00022630"/>
    </source>
</evidence>
<feature type="transmembrane region" description="Helical" evidence="10">
    <location>
        <begin position="126"/>
        <end position="145"/>
    </location>
</feature>
<keyword evidence="2 10" id="KW-0597">Phosphoprotein</keyword>